<proteinExistence type="inferred from homology"/>
<gene>
    <name evidence="6" type="ORF">FHETE_7321</name>
</gene>
<keyword evidence="7" id="KW-1185">Reference proteome</keyword>
<evidence type="ECO:0000259" key="5">
    <source>
        <dbReference type="Pfam" id="PF00724"/>
    </source>
</evidence>
<dbReference type="InterPro" id="IPR013785">
    <property type="entry name" value="Aldolase_TIM"/>
</dbReference>
<comment type="caution">
    <text evidence="6">The sequence shown here is derived from an EMBL/GenBank/DDBJ whole genome shotgun (WGS) entry which is preliminary data.</text>
</comment>
<evidence type="ECO:0000313" key="7">
    <source>
        <dbReference type="Proteomes" id="UP000567885"/>
    </source>
</evidence>
<dbReference type="EMBL" id="JAAGWQ010000142">
    <property type="protein sequence ID" value="KAF5663829.1"/>
    <property type="molecule type" value="Genomic_DNA"/>
</dbReference>
<dbReference type="GO" id="GO:0010181">
    <property type="term" value="F:FMN binding"/>
    <property type="evidence" value="ECO:0007669"/>
    <property type="project" value="InterPro"/>
</dbReference>
<evidence type="ECO:0000313" key="6">
    <source>
        <dbReference type="EMBL" id="KAF5663829.1"/>
    </source>
</evidence>
<dbReference type="SUPFAM" id="SSF51395">
    <property type="entry name" value="FMN-linked oxidoreductases"/>
    <property type="match status" value="1"/>
</dbReference>
<comment type="similarity">
    <text evidence="1">Belongs to the NADH:flavin oxidoreductase/NADH oxidase family.</text>
</comment>
<dbReference type="GO" id="GO:0016491">
    <property type="term" value="F:oxidoreductase activity"/>
    <property type="evidence" value="ECO:0007669"/>
    <property type="project" value="UniProtKB-KW"/>
</dbReference>
<protein>
    <submittedName>
        <fullName evidence="6">Nadh:flavin oxidoreductase nadh oxidase</fullName>
    </submittedName>
</protein>
<sequence length="413" mass="44418">MSGLIIEEPLVLRCGLKLPNRLVKASMSENISTIQSLPDAKIRNVYRSWAKGGWGMLITGNVQVDDRYLGTSTDLALDSTLSDEAVAASWSMWAQECSRYGTPAIMQLNHPGRQCPIGAGKHGLLAKNLAPSALGLHMGTGFMATAVSKLAFGVPREIDEQEIQLIIDKFSRASALAVRSGFGGVEIHASHGYLLDQFLSPQTNLRSDNYGGSSIGRAKLTIDIIHAIRQLLPAESCIGILVGGPEDSGNQSAIEDRLQQLDAMVNAGVDYLHISGGTFEKPAMFLGTSLGQDNDKTGKMQPYFKDFSKIVKSRFPAVPVIVTGGFRDRMSIETAIASGASDMVGIARPAAVSPCLPTSTMLNSDVEDNDATFMHPKVDAPWVVRQVGVTALNVHMDNAWYLSHVCKMSKLDG</sequence>
<evidence type="ECO:0000256" key="3">
    <source>
        <dbReference type="ARBA" id="ARBA00022643"/>
    </source>
</evidence>
<dbReference type="AlphaFoldDB" id="A0A8H5WN05"/>
<dbReference type="Gene3D" id="3.20.20.70">
    <property type="entry name" value="Aldolase class I"/>
    <property type="match status" value="1"/>
</dbReference>
<evidence type="ECO:0000256" key="1">
    <source>
        <dbReference type="ARBA" id="ARBA00005979"/>
    </source>
</evidence>
<dbReference type="PANTHER" id="PTHR43656">
    <property type="entry name" value="BINDING OXIDOREDUCTASE, PUTATIVE (AFU_ORTHOLOGUE AFUA_2G08260)-RELATED"/>
    <property type="match status" value="1"/>
</dbReference>
<reference evidence="6 7" key="1">
    <citation type="submission" date="2020-05" db="EMBL/GenBank/DDBJ databases">
        <title>Identification and distribution of gene clusters putatively required for synthesis of sphingolipid metabolism inhibitors in phylogenetically diverse species of the filamentous fungus Fusarium.</title>
        <authorList>
            <person name="Kim H.-S."/>
            <person name="Busman M."/>
            <person name="Brown D.W."/>
            <person name="Divon H."/>
            <person name="Uhlig S."/>
            <person name="Proctor R.H."/>
        </authorList>
    </citation>
    <scope>NUCLEOTIDE SEQUENCE [LARGE SCALE GENOMIC DNA]</scope>
    <source>
        <strain evidence="6 7">NRRL 20693</strain>
    </source>
</reference>
<dbReference type="Pfam" id="PF00724">
    <property type="entry name" value="Oxidored_FMN"/>
    <property type="match status" value="1"/>
</dbReference>
<keyword evidence="2" id="KW-0285">Flavoprotein</keyword>
<dbReference type="InterPro" id="IPR051799">
    <property type="entry name" value="NADH_flavin_oxidoreductase"/>
</dbReference>
<organism evidence="6 7">
    <name type="scientific">Fusarium heterosporum</name>
    <dbReference type="NCBI Taxonomy" id="42747"/>
    <lineage>
        <taxon>Eukaryota</taxon>
        <taxon>Fungi</taxon>
        <taxon>Dikarya</taxon>
        <taxon>Ascomycota</taxon>
        <taxon>Pezizomycotina</taxon>
        <taxon>Sordariomycetes</taxon>
        <taxon>Hypocreomycetidae</taxon>
        <taxon>Hypocreales</taxon>
        <taxon>Nectriaceae</taxon>
        <taxon>Fusarium</taxon>
        <taxon>Fusarium heterosporum species complex</taxon>
    </lineage>
</organism>
<evidence type="ECO:0000256" key="2">
    <source>
        <dbReference type="ARBA" id="ARBA00022630"/>
    </source>
</evidence>
<feature type="domain" description="NADH:flavin oxidoreductase/NADH oxidase N-terminal" evidence="5">
    <location>
        <begin position="16"/>
        <end position="358"/>
    </location>
</feature>
<keyword evidence="4" id="KW-0560">Oxidoreductase</keyword>
<dbReference type="PANTHER" id="PTHR43656:SF2">
    <property type="entry name" value="BINDING OXIDOREDUCTASE, PUTATIVE (AFU_ORTHOLOGUE AFUA_2G08260)-RELATED"/>
    <property type="match status" value="1"/>
</dbReference>
<keyword evidence="3" id="KW-0288">FMN</keyword>
<dbReference type="Proteomes" id="UP000567885">
    <property type="component" value="Unassembled WGS sequence"/>
</dbReference>
<name>A0A8H5WN05_FUSHE</name>
<evidence type="ECO:0000256" key="4">
    <source>
        <dbReference type="ARBA" id="ARBA00023002"/>
    </source>
</evidence>
<accession>A0A8H5WN05</accession>
<dbReference type="InterPro" id="IPR001155">
    <property type="entry name" value="OxRdtase_FMN_N"/>
</dbReference>
<dbReference type="OrthoDB" id="1663137at2759"/>